<evidence type="ECO:0000256" key="2">
    <source>
        <dbReference type="SAM" id="Phobius"/>
    </source>
</evidence>
<accession>A0A133V811</accession>
<proteinExistence type="predicted"/>
<evidence type="ECO:0000313" key="3">
    <source>
        <dbReference type="EMBL" id="KXB02591.1"/>
    </source>
</evidence>
<keyword evidence="2" id="KW-0812">Transmembrane</keyword>
<organism evidence="3 4">
    <name type="scientific">candidate division MSBL1 archaeon SCGC-AAA261D19</name>
    <dbReference type="NCBI Taxonomy" id="1698273"/>
    <lineage>
        <taxon>Archaea</taxon>
        <taxon>Methanobacteriati</taxon>
        <taxon>Methanobacteriota</taxon>
        <taxon>candidate division MSBL1</taxon>
    </lineage>
</organism>
<feature type="coiled-coil region" evidence="1">
    <location>
        <begin position="42"/>
        <end position="76"/>
    </location>
</feature>
<sequence>MLEVTTVFGGSMWVELALVALIGIICLLLAWINYSGGGTTRTLELKREKEKLREKIEDLKGTNEALRSNIESANKGVSAQMDELCKLVGDLECIKDALLGAESAEKKLKEKYGEGPSPELVHNILDSKPLINSSLKRKLADEVLVRTLGREILKNLDEGKSIAEASANVGVPLREGRQEIKSLQTTGYLDNELNLTVHGRRALS</sequence>
<dbReference type="AlphaFoldDB" id="A0A133V811"/>
<gene>
    <name evidence="3" type="ORF">AKJ43_01325</name>
</gene>
<protein>
    <submittedName>
        <fullName evidence="3">Uncharacterized protein</fullName>
    </submittedName>
</protein>
<reference evidence="3 4" key="1">
    <citation type="journal article" date="2016" name="Sci. Rep.">
        <title>Metabolic traits of an uncultured archaeal lineage -MSBL1- from brine pools of the Red Sea.</title>
        <authorList>
            <person name="Mwirichia R."/>
            <person name="Alam I."/>
            <person name="Rashid M."/>
            <person name="Vinu M."/>
            <person name="Ba-Alawi W."/>
            <person name="Anthony Kamau A."/>
            <person name="Kamanda Ngugi D."/>
            <person name="Goker M."/>
            <person name="Klenk H.P."/>
            <person name="Bajic V."/>
            <person name="Stingl U."/>
        </authorList>
    </citation>
    <scope>NUCLEOTIDE SEQUENCE [LARGE SCALE GENOMIC DNA]</scope>
    <source>
        <strain evidence="3">SCGC-AAA261D19</strain>
    </source>
</reference>
<dbReference type="EMBL" id="LHXX01000011">
    <property type="protein sequence ID" value="KXB02591.1"/>
    <property type="molecule type" value="Genomic_DNA"/>
</dbReference>
<name>A0A133V811_9EURY</name>
<feature type="transmembrane region" description="Helical" evidence="2">
    <location>
        <begin position="12"/>
        <end position="32"/>
    </location>
</feature>
<keyword evidence="2" id="KW-1133">Transmembrane helix</keyword>
<keyword evidence="4" id="KW-1185">Reference proteome</keyword>
<comment type="caution">
    <text evidence="3">The sequence shown here is derived from an EMBL/GenBank/DDBJ whole genome shotgun (WGS) entry which is preliminary data.</text>
</comment>
<dbReference type="Proteomes" id="UP000070400">
    <property type="component" value="Unassembled WGS sequence"/>
</dbReference>
<evidence type="ECO:0000256" key="1">
    <source>
        <dbReference type="SAM" id="Coils"/>
    </source>
</evidence>
<keyword evidence="2" id="KW-0472">Membrane</keyword>
<evidence type="ECO:0000313" key="4">
    <source>
        <dbReference type="Proteomes" id="UP000070400"/>
    </source>
</evidence>
<keyword evidence="1" id="KW-0175">Coiled coil</keyword>